<dbReference type="FunFam" id="3.40.50.300:FF:000119">
    <property type="entry name" value="Sulfate adenylyltransferase subunit 1"/>
    <property type="match status" value="1"/>
</dbReference>
<dbReference type="InterPro" id="IPR041757">
    <property type="entry name" value="CysN_GTP-bd"/>
</dbReference>
<evidence type="ECO:0000256" key="2">
    <source>
        <dbReference type="ARBA" id="ARBA00022679"/>
    </source>
</evidence>
<dbReference type="InterPro" id="IPR031157">
    <property type="entry name" value="G_TR_CS"/>
</dbReference>
<evidence type="ECO:0000313" key="8">
    <source>
        <dbReference type="EMBL" id="SEW31195.1"/>
    </source>
</evidence>
<dbReference type="InterPro" id="IPR044139">
    <property type="entry name" value="CysN_NoDQ_III"/>
</dbReference>
<dbReference type="RefSeq" id="WP_089792336.1">
    <property type="nucleotide sequence ID" value="NZ_FOIU01000001.1"/>
</dbReference>
<dbReference type="EC" id="2.7.7.4" evidence="1"/>
<dbReference type="GO" id="GO:0003924">
    <property type="term" value="F:GTPase activity"/>
    <property type="evidence" value="ECO:0007669"/>
    <property type="project" value="InterPro"/>
</dbReference>
<dbReference type="AlphaFoldDB" id="A0A1I0QU99"/>
<accession>A0A1I0QU99</accession>
<dbReference type="Pfam" id="PF22594">
    <property type="entry name" value="GTP-eEF1A_C"/>
    <property type="match status" value="1"/>
</dbReference>
<dbReference type="Pfam" id="PF00009">
    <property type="entry name" value="GTP_EFTU"/>
    <property type="match status" value="1"/>
</dbReference>
<dbReference type="NCBIfam" id="TIGR00231">
    <property type="entry name" value="small_GTP"/>
    <property type="match status" value="1"/>
</dbReference>
<dbReference type="Proteomes" id="UP000199469">
    <property type="component" value="Unassembled WGS sequence"/>
</dbReference>
<dbReference type="InterPro" id="IPR050100">
    <property type="entry name" value="TRAFAC_GTPase_members"/>
</dbReference>
<keyword evidence="4" id="KW-0547">Nucleotide-binding</keyword>
<dbReference type="CDD" id="cd04166">
    <property type="entry name" value="CysN_ATPS"/>
    <property type="match status" value="1"/>
</dbReference>
<gene>
    <name evidence="8" type="ORF">SAMN05421841_2195</name>
</gene>
<dbReference type="Gene3D" id="2.40.30.10">
    <property type="entry name" value="Translation factors"/>
    <property type="match status" value="2"/>
</dbReference>
<dbReference type="InterPro" id="IPR009001">
    <property type="entry name" value="Transl_elong_EF1A/Init_IF2_C"/>
</dbReference>
<dbReference type="STRING" id="356305.SAMN05421841_2195"/>
<keyword evidence="6" id="KW-0342">GTP-binding</keyword>
<dbReference type="OrthoDB" id="9804504at2"/>
<keyword evidence="9" id="KW-1185">Reference proteome</keyword>
<evidence type="ECO:0000256" key="4">
    <source>
        <dbReference type="ARBA" id="ARBA00022741"/>
    </source>
</evidence>
<protein>
    <recommendedName>
        <fullName evidence="1">sulfate adenylyltransferase</fullName>
        <ecNumber evidence="1">2.7.7.4</ecNumber>
    </recommendedName>
</protein>
<dbReference type="InterPro" id="IPR054696">
    <property type="entry name" value="GTP-eEF1A_C"/>
</dbReference>
<dbReference type="SUPFAM" id="SSF50447">
    <property type="entry name" value="Translation proteins"/>
    <property type="match status" value="1"/>
</dbReference>
<dbReference type="PROSITE" id="PS00301">
    <property type="entry name" value="G_TR_1"/>
    <property type="match status" value="1"/>
</dbReference>
<keyword evidence="5" id="KW-0067">ATP-binding</keyword>
<dbReference type="InterPro" id="IPR005225">
    <property type="entry name" value="Small_GTP-bd"/>
</dbReference>
<dbReference type="GO" id="GO:0005525">
    <property type="term" value="F:GTP binding"/>
    <property type="evidence" value="ECO:0007669"/>
    <property type="project" value="UniProtKB-KW"/>
</dbReference>
<dbReference type="GO" id="GO:0004781">
    <property type="term" value="F:sulfate adenylyltransferase (ATP) activity"/>
    <property type="evidence" value="ECO:0007669"/>
    <property type="project" value="UniProtKB-EC"/>
</dbReference>
<dbReference type="InterPro" id="IPR009000">
    <property type="entry name" value="Transl_B-barrel_sf"/>
</dbReference>
<evidence type="ECO:0000313" key="9">
    <source>
        <dbReference type="Proteomes" id="UP000199469"/>
    </source>
</evidence>
<dbReference type="CDD" id="cd04095">
    <property type="entry name" value="CysN_NoDQ_III"/>
    <property type="match status" value="1"/>
</dbReference>
<evidence type="ECO:0000256" key="5">
    <source>
        <dbReference type="ARBA" id="ARBA00022840"/>
    </source>
</evidence>
<dbReference type="PROSITE" id="PS51722">
    <property type="entry name" value="G_TR_2"/>
    <property type="match status" value="1"/>
</dbReference>
<dbReference type="GO" id="GO:0006790">
    <property type="term" value="P:sulfur compound metabolic process"/>
    <property type="evidence" value="ECO:0007669"/>
    <property type="project" value="InterPro"/>
</dbReference>
<evidence type="ECO:0000256" key="3">
    <source>
        <dbReference type="ARBA" id="ARBA00022695"/>
    </source>
</evidence>
<evidence type="ECO:0000259" key="7">
    <source>
        <dbReference type="PROSITE" id="PS51722"/>
    </source>
</evidence>
<dbReference type="Gene3D" id="3.40.50.300">
    <property type="entry name" value="P-loop containing nucleotide triphosphate hydrolases"/>
    <property type="match status" value="1"/>
</dbReference>
<dbReference type="InterPro" id="IPR027417">
    <property type="entry name" value="P-loop_NTPase"/>
</dbReference>
<reference evidence="9" key="1">
    <citation type="submission" date="2016-10" db="EMBL/GenBank/DDBJ databases">
        <authorList>
            <person name="Varghese N."/>
            <person name="Submissions S."/>
        </authorList>
    </citation>
    <scope>NUCLEOTIDE SEQUENCE [LARGE SCALE GENOMIC DNA]</scope>
    <source>
        <strain evidence="9">DSM 17724</strain>
    </source>
</reference>
<dbReference type="PRINTS" id="PR00315">
    <property type="entry name" value="ELONGATNFCT"/>
</dbReference>
<keyword evidence="3 8" id="KW-0548">Nucleotidyltransferase</keyword>
<sequence>MDILRFITAGSVDDGKSTLIGRLLYDSKNILIDQLEVLEKQSKNKNENGVDLAILTDGLRAEREQGITIDVAYRYFSTPKRKFIIADAPGHIQYTRNMITGASNSQLIVILIDARQGVIEQTRRHSIITSLLKMKNVVVAINKMDLVEYSEEIFNDIKAQYQLVAEKLGLENVNYFPISAFHGDNIVAKSENMAWYEGSTLLDFLEDVEINSAKNFDSPRFQVQYVIRPQTDDLHDYRGYAGEVISGIYTKGDEITVLPQNIQTKISKIETGGKEVDSVFTNQPAVLHIEDDIDISRGDFLVKNESLPKVENEIEAVVCWLDKKELNEGNKYFIQHKSKILKAIVKEIEYKIDVNTLEKMPTSESIKLNEVVKVRLKTASPLVFDSFEESNATGNAVLIDETSNSTVGAVMIL</sequence>
<feature type="domain" description="Tr-type G" evidence="7">
    <location>
        <begin position="1"/>
        <end position="214"/>
    </location>
</feature>
<dbReference type="GO" id="GO:0005524">
    <property type="term" value="F:ATP binding"/>
    <property type="evidence" value="ECO:0007669"/>
    <property type="project" value="UniProtKB-KW"/>
</dbReference>
<evidence type="ECO:0000256" key="1">
    <source>
        <dbReference type="ARBA" id="ARBA00012391"/>
    </source>
</evidence>
<proteinExistence type="predicted"/>
<dbReference type="NCBIfam" id="TIGR02034">
    <property type="entry name" value="CysN"/>
    <property type="match status" value="1"/>
</dbReference>
<organism evidence="8 9">
    <name type="scientific">Chryseobacterium wanjuense</name>
    <dbReference type="NCBI Taxonomy" id="356305"/>
    <lineage>
        <taxon>Bacteria</taxon>
        <taxon>Pseudomonadati</taxon>
        <taxon>Bacteroidota</taxon>
        <taxon>Flavobacteriia</taxon>
        <taxon>Flavobacteriales</taxon>
        <taxon>Weeksellaceae</taxon>
        <taxon>Chryseobacterium group</taxon>
        <taxon>Chryseobacterium</taxon>
    </lineage>
</organism>
<dbReference type="InterPro" id="IPR000795">
    <property type="entry name" value="T_Tr_GTP-bd_dom"/>
</dbReference>
<keyword evidence="2 8" id="KW-0808">Transferase</keyword>
<evidence type="ECO:0000256" key="6">
    <source>
        <dbReference type="ARBA" id="ARBA00023134"/>
    </source>
</evidence>
<dbReference type="EMBL" id="FOIU01000001">
    <property type="protein sequence ID" value="SEW31195.1"/>
    <property type="molecule type" value="Genomic_DNA"/>
</dbReference>
<name>A0A1I0QU99_9FLAO</name>
<dbReference type="PANTHER" id="PTHR23115">
    <property type="entry name" value="TRANSLATION FACTOR"/>
    <property type="match status" value="1"/>
</dbReference>
<dbReference type="SUPFAM" id="SSF50465">
    <property type="entry name" value="EF-Tu/eEF-1alpha/eIF2-gamma C-terminal domain"/>
    <property type="match status" value="1"/>
</dbReference>
<dbReference type="SUPFAM" id="SSF52540">
    <property type="entry name" value="P-loop containing nucleoside triphosphate hydrolases"/>
    <property type="match status" value="1"/>
</dbReference>
<dbReference type="InterPro" id="IPR011779">
    <property type="entry name" value="SO4_adenylTrfase_lsu"/>
</dbReference>